<keyword evidence="3" id="KW-0238">DNA-binding</keyword>
<evidence type="ECO:0000256" key="2">
    <source>
        <dbReference type="ARBA" id="ARBA00023015"/>
    </source>
</evidence>
<dbReference type="SUPFAM" id="SSF53850">
    <property type="entry name" value="Periplasmic binding protein-like II"/>
    <property type="match status" value="1"/>
</dbReference>
<accession>A0A2M8S5E8</accession>
<dbReference type="Gene3D" id="1.10.10.10">
    <property type="entry name" value="Winged helix-like DNA-binding domain superfamily/Winged helix DNA-binding domain"/>
    <property type="match status" value="1"/>
</dbReference>
<keyword evidence="7" id="KW-1185">Reference proteome</keyword>
<dbReference type="Proteomes" id="UP000229329">
    <property type="component" value="Unassembled WGS sequence"/>
</dbReference>
<reference evidence="6 7" key="1">
    <citation type="submission" date="2017-11" db="EMBL/GenBank/DDBJ databases">
        <title>Reclassification of Bisgaard taxon 7 as Conservatibacter flavescens gen. nov., sp. nov.</title>
        <authorList>
            <person name="Christensen H."/>
        </authorList>
    </citation>
    <scope>NUCLEOTIDE SEQUENCE [LARGE SCALE GENOMIC DNA]</scope>
    <source>
        <strain evidence="6 7">7_4</strain>
    </source>
</reference>
<protein>
    <submittedName>
        <fullName evidence="6">LysR family transcriptional regulator</fullName>
    </submittedName>
</protein>
<name>A0A2M8S5E8_9PAST</name>
<dbReference type="OrthoDB" id="8720143at2"/>
<evidence type="ECO:0000256" key="4">
    <source>
        <dbReference type="ARBA" id="ARBA00023163"/>
    </source>
</evidence>
<dbReference type="Pfam" id="PF00126">
    <property type="entry name" value="HTH_1"/>
    <property type="match status" value="1"/>
</dbReference>
<organism evidence="6 7">
    <name type="scientific">Conservatibacter flavescens</name>
    <dbReference type="NCBI Taxonomy" id="28161"/>
    <lineage>
        <taxon>Bacteria</taxon>
        <taxon>Pseudomonadati</taxon>
        <taxon>Pseudomonadota</taxon>
        <taxon>Gammaproteobacteria</taxon>
        <taxon>Pasteurellales</taxon>
        <taxon>Pasteurellaceae</taxon>
        <taxon>Conservatibacter</taxon>
    </lineage>
</organism>
<dbReference type="PANTHER" id="PTHR30118:SF15">
    <property type="entry name" value="TRANSCRIPTIONAL REGULATORY PROTEIN"/>
    <property type="match status" value="1"/>
</dbReference>
<evidence type="ECO:0000313" key="6">
    <source>
        <dbReference type="EMBL" id="PJG86354.1"/>
    </source>
</evidence>
<comment type="similarity">
    <text evidence="1">Belongs to the LysR transcriptional regulatory family.</text>
</comment>
<dbReference type="GO" id="GO:0003700">
    <property type="term" value="F:DNA-binding transcription factor activity"/>
    <property type="evidence" value="ECO:0007669"/>
    <property type="project" value="InterPro"/>
</dbReference>
<keyword evidence="4" id="KW-0804">Transcription</keyword>
<sequence length="301" mass="33788">MNKLRQLDLNLLLVLYVLLEEKHVSRAAKRLHKSQPAVSHALSQLRTFFADPLLFRQHGRMTLTATAQSLHTPLGELLGGLDELLGGTEFDPASHKQNIRLAMSDYASRVVLPKIVRRLRHTAPNIRLLVNQPSSRAHLLAQLASGEIDMAFGVFENLPAEVCRQTLFDEHFVCMTDKQNLPNYQTLRLADWAKLPHISLSLQADSREEIANHLQKSGLKWRSVIALPHWNAALALLVHSDLLLTVSSRMADDLSAYPTLATFAPPADLPTVAYLMLWHERKQTDKALAWFRQLVVGSVGD</sequence>
<dbReference type="Gene3D" id="3.40.190.10">
    <property type="entry name" value="Periplasmic binding protein-like II"/>
    <property type="match status" value="2"/>
</dbReference>
<dbReference type="SUPFAM" id="SSF46785">
    <property type="entry name" value="Winged helix' DNA-binding domain"/>
    <property type="match status" value="1"/>
</dbReference>
<evidence type="ECO:0000256" key="3">
    <source>
        <dbReference type="ARBA" id="ARBA00023125"/>
    </source>
</evidence>
<dbReference type="GO" id="GO:0003677">
    <property type="term" value="F:DNA binding"/>
    <property type="evidence" value="ECO:0007669"/>
    <property type="project" value="UniProtKB-KW"/>
</dbReference>
<dbReference type="PRINTS" id="PR00039">
    <property type="entry name" value="HTHLYSR"/>
</dbReference>
<dbReference type="AlphaFoldDB" id="A0A2M8S5E8"/>
<dbReference type="Pfam" id="PF03466">
    <property type="entry name" value="LysR_substrate"/>
    <property type="match status" value="1"/>
</dbReference>
<dbReference type="InterPro" id="IPR005119">
    <property type="entry name" value="LysR_subst-bd"/>
</dbReference>
<evidence type="ECO:0000259" key="5">
    <source>
        <dbReference type="PROSITE" id="PS50931"/>
    </source>
</evidence>
<dbReference type="EMBL" id="PHHA01000002">
    <property type="protein sequence ID" value="PJG86354.1"/>
    <property type="molecule type" value="Genomic_DNA"/>
</dbReference>
<evidence type="ECO:0000313" key="7">
    <source>
        <dbReference type="Proteomes" id="UP000229329"/>
    </source>
</evidence>
<dbReference type="InterPro" id="IPR000847">
    <property type="entry name" value="LysR_HTH_N"/>
</dbReference>
<dbReference type="InterPro" id="IPR050389">
    <property type="entry name" value="LysR-type_TF"/>
</dbReference>
<dbReference type="PANTHER" id="PTHR30118">
    <property type="entry name" value="HTH-TYPE TRANSCRIPTIONAL REGULATOR LEUO-RELATED"/>
    <property type="match status" value="1"/>
</dbReference>
<dbReference type="InterPro" id="IPR036388">
    <property type="entry name" value="WH-like_DNA-bd_sf"/>
</dbReference>
<feature type="domain" description="HTH lysR-type" evidence="5">
    <location>
        <begin position="7"/>
        <end position="64"/>
    </location>
</feature>
<gene>
    <name evidence="6" type="ORF">CVP05_00645</name>
</gene>
<evidence type="ECO:0000256" key="1">
    <source>
        <dbReference type="ARBA" id="ARBA00009437"/>
    </source>
</evidence>
<proteinExistence type="inferred from homology"/>
<dbReference type="RefSeq" id="WP_100287630.1">
    <property type="nucleotide sequence ID" value="NZ_PHHA01000002.1"/>
</dbReference>
<dbReference type="InterPro" id="IPR036390">
    <property type="entry name" value="WH_DNA-bd_sf"/>
</dbReference>
<dbReference type="PROSITE" id="PS50931">
    <property type="entry name" value="HTH_LYSR"/>
    <property type="match status" value="1"/>
</dbReference>
<keyword evidence="2" id="KW-0805">Transcription regulation</keyword>
<comment type="caution">
    <text evidence="6">The sequence shown here is derived from an EMBL/GenBank/DDBJ whole genome shotgun (WGS) entry which is preliminary data.</text>
</comment>